<feature type="compositionally biased region" description="Basic residues" evidence="8">
    <location>
        <begin position="263"/>
        <end position="277"/>
    </location>
</feature>
<feature type="region of interest" description="Disordered" evidence="8">
    <location>
        <begin position="109"/>
        <end position="135"/>
    </location>
</feature>
<dbReference type="GO" id="GO:0006367">
    <property type="term" value="P:transcription initiation at RNA polymerase II promoter"/>
    <property type="evidence" value="ECO:0007669"/>
    <property type="project" value="Ensembl"/>
</dbReference>
<feature type="compositionally biased region" description="Pro residues" evidence="8">
    <location>
        <begin position="315"/>
        <end position="342"/>
    </location>
</feature>
<evidence type="ECO:0000256" key="5">
    <source>
        <dbReference type="ARBA" id="ARBA00022833"/>
    </source>
</evidence>
<evidence type="ECO:0000313" key="11">
    <source>
        <dbReference type="Proteomes" id="UP000000539"/>
    </source>
</evidence>
<evidence type="ECO:0000256" key="1">
    <source>
        <dbReference type="ARBA" id="ARBA00004123"/>
    </source>
</evidence>
<dbReference type="SMART" id="SM00355">
    <property type="entry name" value="ZnF_C2H2"/>
    <property type="match status" value="4"/>
</dbReference>
<feature type="region of interest" description="Disordered" evidence="8">
    <location>
        <begin position="254"/>
        <end position="279"/>
    </location>
</feature>
<evidence type="ECO:0000256" key="8">
    <source>
        <dbReference type="SAM" id="MobiDB-lite"/>
    </source>
</evidence>
<dbReference type="PROSITE" id="PS00028">
    <property type="entry name" value="ZINC_FINGER_C2H2_1"/>
    <property type="match status" value="4"/>
</dbReference>
<evidence type="ECO:0000256" key="3">
    <source>
        <dbReference type="ARBA" id="ARBA00022737"/>
    </source>
</evidence>
<dbReference type="InterPro" id="IPR013087">
    <property type="entry name" value="Znf_C2H2_type"/>
</dbReference>
<dbReference type="GO" id="GO:2001234">
    <property type="term" value="P:negative regulation of apoptotic signaling pathway"/>
    <property type="evidence" value="ECO:0007669"/>
    <property type="project" value="Ensembl"/>
</dbReference>
<protein>
    <submittedName>
        <fullName evidence="10">MYC associated zinc finger protein</fullName>
    </submittedName>
</protein>
<evidence type="ECO:0000256" key="7">
    <source>
        <dbReference type="PROSITE-ProRule" id="PRU00042"/>
    </source>
</evidence>
<dbReference type="OrthoDB" id="3176202at2759"/>
<keyword evidence="3" id="KW-0677">Repeat</keyword>
<dbReference type="InterPro" id="IPR036236">
    <property type="entry name" value="Znf_C2H2_sf"/>
</dbReference>
<dbReference type="GO" id="GO:0030335">
    <property type="term" value="P:positive regulation of cell migration"/>
    <property type="evidence" value="ECO:0007669"/>
    <property type="project" value="Ensembl"/>
</dbReference>
<dbReference type="Proteomes" id="UP000000539">
    <property type="component" value="Unassembled WGS sequence"/>
</dbReference>
<feature type="compositionally biased region" description="Pro residues" evidence="8">
    <location>
        <begin position="13"/>
        <end position="26"/>
    </location>
</feature>
<dbReference type="PROSITE" id="PS50157">
    <property type="entry name" value="ZINC_FINGER_C2H2_2"/>
    <property type="match status" value="4"/>
</dbReference>
<sequence>MDAGGWSSFIFQPAPPPAVAPPPDALPPSELLPALLPDPSPATAAASTVDPGALKPAPPPPEAPVPAPEVPLSQAPEATPPTRKSKSKGPYVCAQCAKEFKNGYNLRRHQATHGARPPGLAGALSQGPNAAPSSVSLLPDGSAAAAPPILVGALSDGTTGSGAGSARKRKSHACEACGKAFRDVYHLRRHRLAHSDERPFQCPVCQQRFKRKDRMGHHLRGHQGAVHRPYACAHCPKAFSRPDHLNSHVRQVHSTERPFKCQGSRRPHTSASMRRRTTAALSPIAPARCAAASVGSIAPRPPNCAATCRPTAPPTTLPAPPTALPAPPTTLPVPPPPLPAPPTARGAAPRSWGERRFGAALPHSCLVDPPPPLWGAQRGAQRCWGAAP</sequence>
<feature type="compositionally biased region" description="Pro residues" evidence="8">
    <location>
        <begin position="56"/>
        <end position="69"/>
    </location>
</feature>
<evidence type="ECO:0000259" key="9">
    <source>
        <dbReference type="PROSITE" id="PS50157"/>
    </source>
</evidence>
<feature type="domain" description="C2H2-type" evidence="9">
    <location>
        <begin position="230"/>
        <end position="258"/>
    </location>
</feature>
<accession>A0A8V0WZK2</accession>
<feature type="compositionally biased region" description="Polar residues" evidence="8">
    <location>
        <begin position="126"/>
        <end position="135"/>
    </location>
</feature>
<keyword evidence="6" id="KW-0539">Nucleus</keyword>
<feature type="domain" description="C2H2-type" evidence="9">
    <location>
        <begin position="91"/>
        <end position="118"/>
    </location>
</feature>
<dbReference type="FunFam" id="3.30.160.60:FF:000859">
    <property type="entry name" value="myc-associated zinc finger protein isoform X2"/>
    <property type="match status" value="1"/>
</dbReference>
<feature type="compositionally biased region" description="Low complexity" evidence="8">
    <location>
        <begin position="27"/>
        <end position="51"/>
    </location>
</feature>
<evidence type="ECO:0000256" key="6">
    <source>
        <dbReference type="ARBA" id="ARBA00023242"/>
    </source>
</evidence>
<keyword evidence="4 7" id="KW-0863">Zinc-finger</keyword>
<dbReference type="GO" id="GO:0045893">
    <property type="term" value="P:positive regulation of DNA-templated transcription"/>
    <property type="evidence" value="ECO:0007669"/>
    <property type="project" value="Ensembl"/>
</dbReference>
<dbReference type="GO" id="GO:0000981">
    <property type="term" value="F:DNA-binding transcription factor activity, RNA polymerase II-specific"/>
    <property type="evidence" value="ECO:0000318"/>
    <property type="project" value="GO_Central"/>
</dbReference>
<dbReference type="FunFam" id="3.30.160.60:FF:000108">
    <property type="entry name" value="Vascular endothelial zinc finger 1"/>
    <property type="match status" value="1"/>
</dbReference>
<comment type="subcellular location">
    <subcellularLocation>
        <location evidence="1">Nucleus</location>
    </subcellularLocation>
</comment>
<dbReference type="GO" id="GO:0006357">
    <property type="term" value="P:regulation of transcription by RNA polymerase II"/>
    <property type="evidence" value="ECO:0000318"/>
    <property type="project" value="GO_Central"/>
</dbReference>
<dbReference type="AlphaFoldDB" id="A0A8V0WZK2"/>
<evidence type="ECO:0000256" key="4">
    <source>
        <dbReference type="ARBA" id="ARBA00022771"/>
    </source>
</evidence>
<evidence type="ECO:0000313" key="10">
    <source>
        <dbReference type="Ensembl" id="ENSGALP00010000162.1"/>
    </source>
</evidence>
<dbReference type="GlyGen" id="A0A8V0WZK2">
    <property type="glycosylation" value="1 site"/>
</dbReference>
<dbReference type="GO" id="GO:0008270">
    <property type="term" value="F:zinc ion binding"/>
    <property type="evidence" value="ECO:0007669"/>
    <property type="project" value="UniProtKB-KW"/>
</dbReference>
<dbReference type="GO" id="GO:0005634">
    <property type="term" value="C:nucleus"/>
    <property type="evidence" value="ECO:0000318"/>
    <property type="project" value="GO_Central"/>
</dbReference>
<dbReference type="Ensembl" id="ENSGALT00010000294.1">
    <property type="protein sequence ID" value="ENSGALP00010000162.1"/>
    <property type="gene ID" value="ENSGALG00010000155.1"/>
</dbReference>
<feature type="domain" description="C2H2-type" evidence="9">
    <location>
        <begin position="200"/>
        <end position="227"/>
    </location>
</feature>
<dbReference type="Gene3D" id="3.30.160.60">
    <property type="entry name" value="Classic Zinc Finger"/>
    <property type="match status" value="4"/>
</dbReference>
<dbReference type="GO" id="GO:0006369">
    <property type="term" value="P:termination of RNA polymerase II transcription"/>
    <property type="evidence" value="ECO:0007669"/>
    <property type="project" value="Ensembl"/>
</dbReference>
<dbReference type="GO" id="GO:0000977">
    <property type="term" value="F:RNA polymerase II transcription regulatory region sequence-specific DNA binding"/>
    <property type="evidence" value="ECO:0000318"/>
    <property type="project" value="GO_Central"/>
</dbReference>
<name>A0A8V0WZK2_CHICK</name>
<feature type="region of interest" description="Disordered" evidence="8">
    <location>
        <begin position="315"/>
        <end position="353"/>
    </location>
</feature>
<organism evidence="10 11">
    <name type="scientific">Gallus gallus</name>
    <name type="common">Chicken</name>
    <dbReference type="NCBI Taxonomy" id="9031"/>
    <lineage>
        <taxon>Eukaryota</taxon>
        <taxon>Metazoa</taxon>
        <taxon>Chordata</taxon>
        <taxon>Craniata</taxon>
        <taxon>Vertebrata</taxon>
        <taxon>Euteleostomi</taxon>
        <taxon>Archelosauria</taxon>
        <taxon>Archosauria</taxon>
        <taxon>Dinosauria</taxon>
        <taxon>Saurischia</taxon>
        <taxon>Theropoda</taxon>
        <taxon>Coelurosauria</taxon>
        <taxon>Aves</taxon>
        <taxon>Neognathae</taxon>
        <taxon>Galloanserae</taxon>
        <taxon>Galliformes</taxon>
        <taxon>Phasianidae</taxon>
        <taxon>Phasianinae</taxon>
        <taxon>Gallus</taxon>
    </lineage>
</organism>
<dbReference type="InterPro" id="IPR050331">
    <property type="entry name" value="Zinc_finger"/>
</dbReference>
<feature type="domain" description="C2H2-type" evidence="9">
    <location>
        <begin position="172"/>
        <end position="199"/>
    </location>
</feature>
<gene>
    <name evidence="10" type="primary">MAZ</name>
</gene>
<dbReference type="GO" id="GO:0010628">
    <property type="term" value="P:positive regulation of gene expression"/>
    <property type="evidence" value="ECO:0007669"/>
    <property type="project" value="Ensembl"/>
</dbReference>
<dbReference type="PANTHER" id="PTHR16515:SF49">
    <property type="entry name" value="GASTRULA ZINC FINGER PROTEIN XLCGF49.1-LIKE-RELATED"/>
    <property type="match status" value="1"/>
</dbReference>
<keyword evidence="11" id="KW-1185">Reference proteome</keyword>
<dbReference type="GO" id="GO:0051897">
    <property type="term" value="P:positive regulation of phosphatidylinositol 3-kinase/protein kinase B signal transduction"/>
    <property type="evidence" value="ECO:0007669"/>
    <property type="project" value="Ensembl"/>
</dbReference>
<keyword evidence="5" id="KW-0862">Zinc</keyword>
<dbReference type="GO" id="GO:0000122">
    <property type="term" value="P:negative regulation of transcription by RNA polymerase II"/>
    <property type="evidence" value="ECO:0007669"/>
    <property type="project" value="Ensembl"/>
</dbReference>
<proteinExistence type="predicted"/>
<feature type="region of interest" description="Disordered" evidence="8">
    <location>
        <begin position="1"/>
        <end position="89"/>
    </location>
</feature>
<keyword evidence="2" id="KW-0479">Metal-binding</keyword>
<dbReference type="FunFam" id="3.30.160.60:FF:000780">
    <property type="entry name" value="myc-associated zinc finger protein isoform X1"/>
    <property type="match status" value="1"/>
</dbReference>
<dbReference type="PANTHER" id="PTHR16515">
    <property type="entry name" value="PR DOMAIN ZINC FINGER PROTEIN"/>
    <property type="match status" value="1"/>
</dbReference>
<dbReference type="GO" id="GO:0008284">
    <property type="term" value="P:positive regulation of cell population proliferation"/>
    <property type="evidence" value="ECO:0007669"/>
    <property type="project" value="Ensembl"/>
</dbReference>
<reference evidence="10" key="1">
    <citation type="submission" date="2025-08" db="UniProtKB">
        <authorList>
            <consortium name="Ensembl"/>
        </authorList>
    </citation>
    <scope>IDENTIFICATION</scope>
    <source>
        <strain evidence="10">broiler</strain>
    </source>
</reference>
<dbReference type="GO" id="GO:0000978">
    <property type="term" value="F:RNA polymerase II cis-regulatory region sequence-specific DNA binding"/>
    <property type="evidence" value="ECO:0007669"/>
    <property type="project" value="Ensembl"/>
</dbReference>
<reference evidence="10" key="2">
    <citation type="submission" date="2025-09" db="UniProtKB">
        <authorList>
            <consortium name="Ensembl"/>
        </authorList>
    </citation>
    <scope>IDENTIFICATION</scope>
    <source>
        <strain evidence="10">broiler</strain>
    </source>
</reference>
<dbReference type="GeneTree" id="ENSGT00940000158525"/>
<dbReference type="Pfam" id="PF00096">
    <property type="entry name" value="zf-C2H2"/>
    <property type="match status" value="4"/>
</dbReference>
<evidence type="ECO:0000256" key="2">
    <source>
        <dbReference type="ARBA" id="ARBA00022723"/>
    </source>
</evidence>
<dbReference type="SUPFAM" id="SSF57667">
    <property type="entry name" value="beta-beta-alpha zinc fingers"/>
    <property type="match status" value="3"/>
</dbReference>